<gene>
    <name evidence="10" type="ORF">Anas_10263</name>
</gene>
<comment type="subcellular location">
    <subcellularLocation>
        <location evidence="1">Membrane</location>
        <topology evidence="1">Multi-pass membrane protein</topology>
    </subcellularLocation>
</comment>
<dbReference type="GO" id="GO:0015293">
    <property type="term" value="F:symporter activity"/>
    <property type="evidence" value="ECO:0007669"/>
    <property type="project" value="UniProtKB-KW"/>
</dbReference>
<evidence type="ECO:0000256" key="3">
    <source>
        <dbReference type="ARBA" id="ARBA00022448"/>
    </source>
</evidence>
<evidence type="ECO:0000313" key="11">
    <source>
        <dbReference type="Proteomes" id="UP000326759"/>
    </source>
</evidence>
<keyword evidence="11" id="KW-1185">Reference proteome</keyword>
<proteinExistence type="inferred from homology"/>
<feature type="region of interest" description="Disordered" evidence="9">
    <location>
        <begin position="1"/>
        <end position="32"/>
    </location>
</feature>
<feature type="region of interest" description="Disordered" evidence="9">
    <location>
        <begin position="106"/>
        <end position="125"/>
    </location>
</feature>
<name>A0A5N5SQF1_9CRUS</name>
<evidence type="ECO:0000256" key="5">
    <source>
        <dbReference type="ARBA" id="ARBA00022847"/>
    </source>
</evidence>
<keyword evidence="8" id="KW-0479">Metal-binding</keyword>
<dbReference type="Proteomes" id="UP000326759">
    <property type="component" value="Unassembled WGS sequence"/>
</dbReference>
<evidence type="ECO:0000256" key="6">
    <source>
        <dbReference type="ARBA" id="ARBA00022989"/>
    </source>
</evidence>
<comment type="caution">
    <text evidence="10">The sequence shown here is derived from an EMBL/GenBank/DDBJ whole genome shotgun (WGS) entry which is preliminary data.</text>
</comment>
<protein>
    <submittedName>
        <fullName evidence="10">Uncharacterized protein</fullName>
    </submittedName>
</protein>
<feature type="compositionally biased region" description="Basic and acidic residues" evidence="9">
    <location>
        <begin position="112"/>
        <end position="125"/>
    </location>
</feature>
<evidence type="ECO:0000256" key="9">
    <source>
        <dbReference type="SAM" id="MobiDB-lite"/>
    </source>
</evidence>
<evidence type="ECO:0000256" key="4">
    <source>
        <dbReference type="ARBA" id="ARBA00022692"/>
    </source>
</evidence>
<feature type="binding site" evidence="8">
    <location>
        <position position="158"/>
    </location>
    <ligand>
        <name>Na(+)</name>
        <dbReference type="ChEBI" id="CHEBI:29101"/>
        <label>1</label>
    </ligand>
</feature>
<dbReference type="SUPFAM" id="SSF161070">
    <property type="entry name" value="SNF-like"/>
    <property type="match status" value="1"/>
</dbReference>
<keyword evidence="6" id="KW-1133">Transmembrane helix</keyword>
<dbReference type="GO" id="GO:0016020">
    <property type="term" value="C:membrane"/>
    <property type="evidence" value="ECO:0007669"/>
    <property type="project" value="UniProtKB-SubCell"/>
</dbReference>
<dbReference type="GO" id="GO:0046872">
    <property type="term" value="F:metal ion binding"/>
    <property type="evidence" value="ECO:0007669"/>
    <property type="project" value="UniProtKB-KW"/>
</dbReference>
<feature type="non-terminal residue" evidence="10">
    <location>
        <position position="178"/>
    </location>
</feature>
<keyword evidence="7" id="KW-0472">Membrane</keyword>
<accession>A0A5N5SQF1</accession>
<dbReference type="EMBL" id="SEYY01021472">
    <property type="protein sequence ID" value="KAB7496334.1"/>
    <property type="molecule type" value="Genomic_DNA"/>
</dbReference>
<dbReference type="InterPro" id="IPR037272">
    <property type="entry name" value="SNS_sf"/>
</dbReference>
<dbReference type="PROSITE" id="PS50267">
    <property type="entry name" value="NA_NEUROTRAN_SYMP_3"/>
    <property type="match status" value="1"/>
</dbReference>
<keyword evidence="8" id="KW-0915">Sodium</keyword>
<dbReference type="InterPro" id="IPR000175">
    <property type="entry name" value="Na/ntran_symport"/>
</dbReference>
<comment type="similarity">
    <text evidence="2">Belongs to the sodium:neurotransmitter symporter (SNF) (TC 2.A.22) family.</text>
</comment>
<evidence type="ECO:0000256" key="1">
    <source>
        <dbReference type="ARBA" id="ARBA00004141"/>
    </source>
</evidence>
<evidence type="ECO:0000256" key="8">
    <source>
        <dbReference type="PIRSR" id="PIRSR600175-1"/>
    </source>
</evidence>
<keyword evidence="3" id="KW-0813">Transport</keyword>
<feature type="non-terminal residue" evidence="10">
    <location>
        <position position="1"/>
    </location>
</feature>
<evidence type="ECO:0000313" key="10">
    <source>
        <dbReference type="EMBL" id="KAB7496334.1"/>
    </source>
</evidence>
<dbReference type="AlphaFoldDB" id="A0A5N5SQF1"/>
<evidence type="ECO:0000256" key="7">
    <source>
        <dbReference type="ARBA" id="ARBA00023136"/>
    </source>
</evidence>
<reference evidence="10 11" key="1">
    <citation type="journal article" date="2019" name="PLoS Biol.">
        <title>Sex chromosomes control vertical transmission of feminizing Wolbachia symbionts in an isopod.</title>
        <authorList>
            <person name="Becking T."/>
            <person name="Chebbi M.A."/>
            <person name="Giraud I."/>
            <person name="Moumen B."/>
            <person name="Laverre T."/>
            <person name="Caubet Y."/>
            <person name="Peccoud J."/>
            <person name="Gilbert C."/>
            <person name="Cordaux R."/>
        </authorList>
    </citation>
    <scope>NUCLEOTIDE SEQUENCE [LARGE SCALE GENOMIC DNA]</scope>
    <source>
        <strain evidence="10">ANa2</strain>
        <tissue evidence="10">Whole body excluding digestive tract and cuticle</tissue>
    </source>
</reference>
<evidence type="ECO:0000256" key="2">
    <source>
        <dbReference type="ARBA" id="ARBA00006459"/>
    </source>
</evidence>
<keyword evidence="4" id="KW-0812">Transmembrane</keyword>
<sequence>SPSLPKKKKSREEKEESVAHSSKNLENGILENGNLIEGNIENENILEDKLENIDEENSSHSSNQDAKAAKKRIAMGTITLNGISKTDENKWKENYVPTVTNGNLTTSFKPNFKTESKSSREENNENMARKVTEIFQEVFKEERGNWTLRLEYYMSCLGAPIAFSSLWRFPQLMAQYGG</sequence>
<keyword evidence="5" id="KW-0769">Symport</keyword>
<organism evidence="10 11">
    <name type="scientific">Armadillidium nasatum</name>
    <dbReference type="NCBI Taxonomy" id="96803"/>
    <lineage>
        <taxon>Eukaryota</taxon>
        <taxon>Metazoa</taxon>
        <taxon>Ecdysozoa</taxon>
        <taxon>Arthropoda</taxon>
        <taxon>Crustacea</taxon>
        <taxon>Multicrustacea</taxon>
        <taxon>Malacostraca</taxon>
        <taxon>Eumalacostraca</taxon>
        <taxon>Peracarida</taxon>
        <taxon>Isopoda</taxon>
        <taxon>Oniscidea</taxon>
        <taxon>Crinocheta</taxon>
        <taxon>Armadillidiidae</taxon>
        <taxon>Armadillidium</taxon>
    </lineage>
</organism>